<dbReference type="InterPro" id="IPR058548">
    <property type="entry name" value="MlaB-like_STAS"/>
</dbReference>
<dbReference type="Gene3D" id="3.30.750.24">
    <property type="entry name" value="STAS domain"/>
    <property type="match status" value="1"/>
</dbReference>
<dbReference type="RefSeq" id="WP_084091351.1">
    <property type="nucleotide sequence ID" value="NZ_FWXD01000015.1"/>
</dbReference>
<dbReference type="InterPro" id="IPR052746">
    <property type="entry name" value="MlaB_ABC_Transporter"/>
</dbReference>
<dbReference type="Pfam" id="PF13466">
    <property type="entry name" value="STAS_2"/>
    <property type="match status" value="1"/>
</dbReference>
<protein>
    <submittedName>
        <fullName evidence="2">Phospholipid transport system transporter-binding protein</fullName>
    </submittedName>
</protein>
<dbReference type="PANTHER" id="PTHR35849:SF1">
    <property type="entry name" value="INTERMEMBRANE PHOSPHOLIPID TRANSPORT SYSTEM BINDING PROTEIN MLAB"/>
    <property type="match status" value="1"/>
</dbReference>
<dbReference type="OrthoDB" id="8563468at2"/>
<reference evidence="2 3" key="1">
    <citation type="submission" date="2017-04" db="EMBL/GenBank/DDBJ databases">
        <authorList>
            <person name="Afonso C.L."/>
            <person name="Miller P.J."/>
            <person name="Scott M.A."/>
            <person name="Spackman E."/>
            <person name="Goraichik I."/>
            <person name="Dimitrov K.M."/>
            <person name="Suarez D.L."/>
            <person name="Swayne D.E."/>
        </authorList>
    </citation>
    <scope>NUCLEOTIDE SEQUENCE [LARGE SCALE GENOMIC DNA]</scope>
    <source>
        <strain evidence="2 3">DSM 23236</strain>
    </source>
</reference>
<gene>
    <name evidence="2" type="ORF">SAMN02745857_02724</name>
</gene>
<dbReference type="PANTHER" id="PTHR35849">
    <property type="entry name" value="BLR2341 PROTEIN"/>
    <property type="match status" value="1"/>
</dbReference>
<proteinExistence type="predicted"/>
<evidence type="ECO:0000259" key="1">
    <source>
        <dbReference type="PROSITE" id="PS50801"/>
    </source>
</evidence>
<dbReference type="AlphaFoldDB" id="A0A1W1XU85"/>
<dbReference type="STRING" id="1121001.SAMN02745857_02724"/>
<dbReference type="InterPro" id="IPR002645">
    <property type="entry name" value="STAS_dom"/>
</dbReference>
<dbReference type="InterPro" id="IPR036513">
    <property type="entry name" value="STAS_dom_sf"/>
</dbReference>
<sequence>MSTLQIGGRLTFDTAAARLGELAWPAEGEALLLDLAALDAVDSAGVSVLLHWQRAARERGVLLRWQGAPTGLRQLLEVYGLTELFAAA</sequence>
<dbReference type="EMBL" id="FWXD01000015">
    <property type="protein sequence ID" value="SMC27101.1"/>
    <property type="molecule type" value="Genomic_DNA"/>
</dbReference>
<evidence type="ECO:0000313" key="3">
    <source>
        <dbReference type="Proteomes" id="UP000192761"/>
    </source>
</evidence>
<dbReference type="SUPFAM" id="SSF52091">
    <property type="entry name" value="SpoIIaa-like"/>
    <property type="match status" value="1"/>
</dbReference>
<evidence type="ECO:0000313" key="2">
    <source>
        <dbReference type="EMBL" id="SMC27101.1"/>
    </source>
</evidence>
<dbReference type="PROSITE" id="PS50801">
    <property type="entry name" value="STAS"/>
    <property type="match status" value="1"/>
</dbReference>
<dbReference type="Proteomes" id="UP000192761">
    <property type="component" value="Unassembled WGS sequence"/>
</dbReference>
<feature type="domain" description="STAS" evidence="1">
    <location>
        <begin position="1"/>
        <end position="88"/>
    </location>
</feature>
<organism evidence="2 3">
    <name type="scientific">Andreprevotia lacus DSM 23236</name>
    <dbReference type="NCBI Taxonomy" id="1121001"/>
    <lineage>
        <taxon>Bacteria</taxon>
        <taxon>Pseudomonadati</taxon>
        <taxon>Pseudomonadota</taxon>
        <taxon>Betaproteobacteria</taxon>
        <taxon>Neisseriales</taxon>
        <taxon>Chitinibacteraceae</taxon>
        <taxon>Andreprevotia</taxon>
    </lineage>
</organism>
<accession>A0A1W1XU85</accession>
<name>A0A1W1XU85_9NEIS</name>
<keyword evidence="3" id="KW-1185">Reference proteome</keyword>